<dbReference type="PROSITE" id="PS00041">
    <property type="entry name" value="HTH_ARAC_FAMILY_1"/>
    <property type="match status" value="1"/>
</dbReference>
<dbReference type="STRING" id="44576.SAMN05421881_100217"/>
<feature type="domain" description="HTH araC/xylS-type" evidence="4">
    <location>
        <begin position="236"/>
        <end position="334"/>
    </location>
</feature>
<protein>
    <submittedName>
        <fullName evidence="5">Transcriptional regulator GlxA family, contains an amidase domain and an AraC-type DNA-binding HTH domain</fullName>
    </submittedName>
</protein>
<dbReference type="PANTHER" id="PTHR43130">
    <property type="entry name" value="ARAC-FAMILY TRANSCRIPTIONAL REGULATOR"/>
    <property type="match status" value="1"/>
</dbReference>
<keyword evidence="1" id="KW-0805">Transcription regulation</keyword>
<keyword evidence="2 5" id="KW-0238">DNA-binding</keyword>
<dbReference type="InterPro" id="IPR009057">
    <property type="entry name" value="Homeodomain-like_sf"/>
</dbReference>
<sequence>MDKPDGGRESVKVLIVAVEQTAGSALYGMVDVLMAAGNLWQAMAGEPEHRMFHVDIVALDRAPFRCGHGIPVIPDFSITDNPGGEILILPELWLGPDESLHGQYPALIAWIKRKFQEGITIYSACSGTVMLAETGLLNGYEATSHWGYQDLFRKYYPEVHFQAQPNLVFSDPSARIVTAGGATSWHDLALHIIARHGSPGEALRIAKVYLLKWHEESQLPFTPLVRRSLHGDSVVRHCETWLAEHFRENGALQKLVEVSDIPERSLKRRFKAATGHTLIEHLHNLRVEEAKKMLETTHSPVAEISAAVGYEDISFFRALFRRLTGLTPGQYRRLFQPILRDGEQKKSYEQVV</sequence>
<dbReference type="Pfam" id="PF01965">
    <property type="entry name" value="DJ-1_PfpI"/>
    <property type="match status" value="1"/>
</dbReference>
<dbReference type="AlphaFoldDB" id="A0A1H3C0H4"/>
<dbReference type="GO" id="GO:0003700">
    <property type="term" value="F:DNA-binding transcription factor activity"/>
    <property type="evidence" value="ECO:0007669"/>
    <property type="project" value="InterPro"/>
</dbReference>
<dbReference type="InterPro" id="IPR020449">
    <property type="entry name" value="Tscrpt_reg_AraC-type_HTH"/>
</dbReference>
<dbReference type="Gene3D" id="3.40.50.880">
    <property type="match status" value="1"/>
</dbReference>
<dbReference type="EMBL" id="FNOY01000002">
    <property type="protein sequence ID" value="SDX47586.1"/>
    <property type="molecule type" value="Genomic_DNA"/>
</dbReference>
<evidence type="ECO:0000313" key="6">
    <source>
        <dbReference type="Proteomes" id="UP000198640"/>
    </source>
</evidence>
<proteinExistence type="predicted"/>
<accession>A0A1H3C0H4</accession>
<dbReference type="InterPro" id="IPR018062">
    <property type="entry name" value="HTH_AraC-typ_CS"/>
</dbReference>
<evidence type="ECO:0000256" key="2">
    <source>
        <dbReference type="ARBA" id="ARBA00023125"/>
    </source>
</evidence>
<dbReference type="SUPFAM" id="SSF46689">
    <property type="entry name" value="Homeodomain-like"/>
    <property type="match status" value="1"/>
</dbReference>
<dbReference type="Proteomes" id="UP000198640">
    <property type="component" value="Unassembled WGS sequence"/>
</dbReference>
<dbReference type="InterPro" id="IPR018060">
    <property type="entry name" value="HTH_AraC"/>
</dbReference>
<reference evidence="5 6" key="1">
    <citation type="submission" date="2016-10" db="EMBL/GenBank/DDBJ databases">
        <authorList>
            <person name="de Groot N.N."/>
        </authorList>
    </citation>
    <scope>NUCLEOTIDE SEQUENCE [LARGE SCALE GENOMIC DNA]</scope>
    <source>
        <strain evidence="5 6">Nm1</strain>
    </source>
</reference>
<dbReference type="CDD" id="cd03138">
    <property type="entry name" value="GATase1_AraC_2"/>
    <property type="match status" value="1"/>
</dbReference>
<name>A0A1H3C0H4_9PROT</name>
<dbReference type="PANTHER" id="PTHR43130:SF11">
    <property type="entry name" value="TRANSCRIPTIONAL REGULATORY PROTEIN"/>
    <property type="match status" value="1"/>
</dbReference>
<dbReference type="PROSITE" id="PS01124">
    <property type="entry name" value="HTH_ARAC_FAMILY_2"/>
    <property type="match status" value="1"/>
</dbReference>
<organism evidence="5 6">
    <name type="scientific">Nitrosomonas halophila</name>
    <dbReference type="NCBI Taxonomy" id="44576"/>
    <lineage>
        <taxon>Bacteria</taxon>
        <taxon>Pseudomonadati</taxon>
        <taxon>Pseudomonadota</taxon>
        <taxon>Betaproteobacteria</taxon>
        <taxon>Nitrosomonadales</taxon>
        <taxon>Nitrosomonadaceae</taxon>
        <taxon>Nitrosomonas</taxon>
    </lineage>
</organism>
<evidence type="ECO:0000256" key="3">
    <source>
        <dbReference type="ARBA" id="ARBA00023163"/>
    </source>
</evidence>
<gene>
    <name evidence="5" type="ORF">SAMN05421881_100217</name>
</gene>
<keyword evidence="6" id="KW-1185">Reference proteome</keyword>
<dbReference type="InterPro" id="IPR002818">
    <property type="entry name" value="DJ-1/PfpI"/>
</dbReference>
<keyword evidence="3" id="KW-0804">Transcription</keyword>
<dbReference type="SUPFAM" id="SSF52317">
    <property type="entry name" value="Class I glutamine amidotransferase-like"/>
    <property type="match status" value="1"/>
</dbReference>
<evidence type="ECO:0000259" key="4">
    <source>
        <dbReference type="PROSITE" id="PS01124"/>
    </source>
</evidence>
<dbReference type="InterPro" id="IPR029062">
    <property type="entry name" value="Class_I_gatase-like"/>
</dbReference>
<dbReference type="InterPro" id="IPR052158">
    <property type="entry name" value="INH-QAR"/>
</dbReference>
<evidence type="ECO:0000256" key="1">
    <source>
        <dbReference type="ARBA" id="ARBA00023015"/>
    </source>
</evidence>
<dbReference type="GO" id="GO:0043565">
    <property type="term" value="F:sequence-specific DNA binding"/>
    <property type="evidence" value="ECO:0007669"/>
    <property type="project" value="InterPro"/>
</dbReference>
<dbReference type="SMART" id="SM00342">
    <property type="entry name" value="HTH_ARAC"/>
    <property type="match status" value="1"/>
</dbReference>
<dbReference type="PRINTS" id="PR00032">
    <property type="entry name" value="HTHARAC"/>
</dbReference>
<evidence type="ECO:0000313" key="5">
    <source>
        <dbReference type="EMBL" id="SDX47586.1"/>
    </source>
</evidence>
<dbReference type="Gene3D" id="1.10.10.60">
    <property type="entry name" value="Homeodomain-like"/>
    <property type="match status" value="1"/>
</dbReference>
<dbReference type="Pfam" id="PF12833">
    <property type="entry name" value="HTH_18"/>
    <property type="match status" value="1"/>
</dbReference>